<gene>
    <name evidence="1" type="ORF">PVE_P0115</name>
</gene>
<sequence>MADIAALMNTLPVSGLEPQSIALIEGLIYPPRDRSWMDNLTLLEPPANRHEPYIEPVRVLKTLLEALGYLKLAASDKARTWVAQMRSGVADEQWVNFLTDEPDSPECLPVLDFVGWLRDHRLPDKTVDGEPDRELKRSETQRVHKASLFTHMLDFIEQTASSVSAKPIFEGWSEPGDLLSLKAMHALHSPSNMVEFLPGAPWLGPEVFGTDDPAYEPFLRWRESMRTVAPALTQAWGKEVYYFADLNCEIDDDYVHRFLALHWCCTYKPECAYVRYLVKVSKARDVEELKAALVDEVNYAKWFGLRRPGPGPDARMCRYEYLGPMGA</sequence>
<geneLocation type="plasmid" evidence="2">
    <name>pve_Plasmid</name>
</geneLocation>
<organism evidence="1 2">
    <name type="scientific">Pseudomonas veronii 1YdBTEX2</name>
    <dbReference type="NCBI Taxonomy" id="1295141"/>
    <lineage>
        <taxon>Bacteria</taxon>
        <taxon>Pseudomonadati</taxon>
        <taxon>Pseudomonadota</taxon>
        <taxon>Gammaproteobacteria</taxon>
        <taxon>Pseudomonadales</taxon>
        <taxon>Pseudomonadaceae</taxon>
        <taxon>Pseudomonas</taxon>
    </lineage>
</organism>
<dbReference type="AlphaFoldDB" id="A0A1D3KA21"/>
<accession>A0A1D3KA21</accession>
<evidence type="ECO:0000313" key="1">
    <source>
        <dbReference type="EMBL" id="SBW85158.1"/>
    </source>
</evidence>
<dbReference type="Proteomes" id="UP000245431">
    <property type="component" value="Plasmid PVE_plasmid"/>
</dbReference>
<dbReference type="EMBL" id="LT599585">
    <property type="protein sequence ID" value="SBW85158.1"/>
    <property type="molecule type" value="Genomic_DNA"/>
</dbReference>
<proteinExistence type="predicted"/>
<keyword evidence="1" id="KW-0614">Plasmid</keyword>
<name>A0A1D3KA21_PSEVE</name>
<protein>
    <submittedName>
        <fullName evidence="1">Uncharacterized protein</fullName>
    </submittedName>
</protein>
<evidence type="ECO:0000313" key="2">
    <source>
        <dbReference type="Proteomes" id="UP000245431"/>
    </source>
</evidence>
<reference evidence="2" key="1">
    <citation type="submission" date="2016-07" db="EMBL/GenBank/DDBJ databases">
        <authorList>
            <person name="Florea S."/>
            <person name="Webb J.S."/>
            <person name="Jaromczyk J."/>
            <person name="Schardl C.L."/>
        </authorList>
    </citation>
    <scope>NUCLEOTIDE SEQUENCE [LARGE SCALE GENOMIC DNA]</scope>
    <source>
        <strain evidence="2">1YdBTEX2</strain>
        <plasmid evidence="2">Plasmid pve_Plasmid</plasmid>
    </source>
</reference>